<dbReference type="Proteomes" id="UP000887580">
    <property type="component" value="Unplaced"/>
</dbReference>
<name>A0AC35EUY1_9BILA</name>
<reference evidence="2" key="1">
    <citation type="submission" date="2022-11" db="UniProtKB">
        <authorList>
            <consortium name="WormBaseParasite"/>
        </authorList>
    </citation>
    <scope>IDENTIFICATION</scope>
</reference>
<sequence>MEAQTDFVRKVSDNQKVTGSYLSEHLNMPYTWTNTDTKNALLASIVPVGIGLGASLQTIEASLQTIEGGRYRRHLERSTRPAWANYDAALFSHMDLLTLSPLGYASYLVYKNGGGFDYTDTTTALGLFGTSMVLTAAFTPLCDKGTYKGMAINSALVAAVGSAMFVAFRKIDERASWFVLPYAIWSCIQAVHHFQLLQLNNRDI</sequence>
<proteinExistence type="predicted"/>
<evidence type="ECO:0000313" key="1">
    <source>
        <dbReference type="Proteomes" id="UP000887580"/>
    </source>
</evidence>
<accession>A0AC35EUY1</accession>
<dbReference type="WBParaSite" id="PS1159_v2.g10922.t2">
    <property type="protein sequence ID" value="PS1159_v2.g10922.t2"/>
    <property type="gene ID" value="PS1159_v2.g10922"/>
</dbReference>
<evidence type="ECO:0000313" key="2">
    <source>
        <dbReference type="WBParaSite" id="PS1159_v2.g10922.t2"/>
    </source>
</evidence>
<protein>
    <submittedName>
        <fullName evidence="2">Uncharacterized protein</fullName>
    </submittedName>
</protein>
<organism evidence="1 2">
    <name type="scientific">Panagrolaimus sp. PS1159</name>
    <dbReference type="NCBI Taxonomy" id="55785"/>
    <lineage>
        <taxon>Eukaryota</taxon>
        <taxon>Metazoa</taxon>
        <taxon>Ecdysozoa</taxon>
        <taxon>Nematoda</taxon>
        <taxon>Chromadorea</taxon>
        <taxon>Rhabditida</taxon>
        <taxon>Tylenchina</taxon>
        <taxon>Panagrolaimomorpha</taxon>
        <taxon>Panagrolaimoidea</taxon>
        <taxon>Panagrolaimidae</taxon>
        <taxon>Panagrolaimus</taxon>
    </lineage>
</organism>